<feature type="chain" id="PRO_5045555808" evidence="2">
    <location>
        <begin position="22"/>
        <end position="145"/>
    </location>
</feature>
<dbReference type="EMBL" id="CALNXI010000280">
    <property type="protein sequence ID" value="CAH3023906.1"/>
    <property type="molecule type" value="Genomic_DNA"/>
</dbReference>
<feature type="region of interest" description="Disordered" evidence="1">
    <location>
        <begin position="41"/>
        <end position="75"/>
    </location>
</feature>
<evidence type="ECO:0000313" key="3">
    <source>
        <dbReference type="EMBL" id="CAH3023906.1"/>
    </source>
</evidence>
<name>A0ABN8MAC7_9CNID</name>
<feature type="compositionally biased region" description="Basic and acidic residues" evidence="1">
    <location>
        <begin position="50"/>
        <end position="66"/>
    </location>
</feature>
<dbReference type="Proteomes" id="UP001159427">
    <property type="component" value="Unassembled WGS sequence"/>
</dbReference>
<keyword evidence="2" id="KW-0732">Signal</keyword>
<gene>
    <name evidence="3" type="ORF">PEVE_00020931</name>
</gene>
<evidence type="ECO:0000313" key="4">
    <source>
        <dbReference type="Proteomes" id="UP001159427"/>
    </source>
</evidence>
<comment type="caution">
    <text evidence="3">The sequence shown here is derived from an EMBL/GenBank/DDBJ whole genome shotgun (WGS) entry which is preliminary data.</text>
</comment>
<feature type="signal peptide" evidence="2">
    <location>
        <begin position="1"/>
        <end position="21"/>
    </location>
</feature>
<organism evidence="3 4">
    <name type="scientific">Porites evermanni</name>
    <dbReference type="NCBI Taxonomy" id="104178"/>
    <lineage>
        <taxon>Eukaryota</taxon>
        <taxon>Metazoa</taxon>
        <taxon>Cnidaria</taxon>
        <taxon>Anthozoa</taxon>
        <taxon>Hexacorallia</taxon>
        <taxon>Scleractinia</taxon>
        <taxon>Fungiina</taxon>
        <taxon>Poritidae</taxon>
        <taxon>Porites</taxon>
    </lineage>
</organism>
<sequence>MIKFVFICVSLVCASLYFSRAGSTPQDQRIYAPSHSPIDINVHGRRGKKGEKGVKGDTGAKGDKGKPCQCSLQDPKKPSAHIEAVYKREVLYPANTVIKDWSVSAPYSHLAGGMKYYNGKLTVPTPRTVLHLRSNLLPQQWEGFC</sequence>
<evidence type="ECO:0000256" key="2">
    <source>
        <dbReference type="SAM" id="SignalP"/>
    </source>
</evidence>
<accession>A0ABN8MAC7</accession>
<proteinExistence type="predicted"/>
<evidence type="ECO:0000256" key="1">
    <source>
        <dbReference type="SAM" id="MobiDB-lite"/>
    </source>
</evidence>
<reference evidence="3 4" key="1">
    <citation type="submission" date="2022-05" db="EMBL/GenBank/DDBJ databases">
        <authorList>
            <consortium name="Genoscope - CEA"/>
            <person name="William W."/>
        </authorList>
    </citation>
    <scope>NUCLEOTIDE SEQUENCE [LARGE SCALE GENOMIC DNA]</scope>
</reference>
<protein>
    <submittedName>
        <fullName evidence="3">Uncharacterized protein</fullName>
    </submittedName>
</protein>
<keyword evidence="4" id="KW-1185">Reference proteome</keyword>